<protein>
    <submittedName>
        <fullName evidence="1">Uncharacterized protein</fullName>
    </submittedName>
</protein>
<proteinExistence type="predicted"/>
<organism evidence="1 2">
    <name type="scientific">Methanobrevibacter curvatus</name>
    <dbReference type="NCBI Taxonomy" id="49547"/>
    <lineage>
        <taxon>Archaea</taxon>
        <taxon>Methanobacteriati</taxon>
        <taxon>Methanobacteriota</taxon>
        <taxon>Methanomada group</taxon>
        <taxon>Methanobacteria</taxon>
        <taxon>Methanobacteriales</taxon>
        <taxon>Methanobacteriaceae</taxon>
        <taxon>Methanobrevibacter</taxon>
    </lineage>
</organism>
<name>A0A166D7D6_9EURY</name>
<evidence type="ECO:0000313" key="1">
    <source>
        <dbReference type="EMBL" id="KZX15283.1"/>
    </source>
</evidence>
<comment type="caution">
    <text evidence="1">The sequence shown here is derived from an EMBL/GenBank/DDBJ whole genome shotgun (WGS) entry which is preliminary data.</text>
</comment>
<dbReference type="EMBL" id="LWMV01000042">
    <property type="protein sequence ID" value="KZX15283.1"/>
    <property type="molecule type" value="Genomic_DNA"/>
</dbReference>
<gene>
    <name evidence="1" type="ORF">MBCUR_02800</name>
</gene>
<reference evidence="1 2" key="1">
    <citation type="submission" date="2016-04" db="EMBL/GenBank/DDBJ databases">
        <title>Genome sequence of Methanobrevibacter curvatus DSM 11111.</title>
        <authorList>
            <person name="Poehlein A."/>
            <person name="Seedorf H."/>
            <person name="Daniel R."/>
        </authorList>
    </citation>
    <scope>NUCLEOTIDE SEQUENCE [LARGE SCALE GENOMIC DNA]</scope>
    <source>
        <strain evidence="1 2">DSM 11111</strain>
    </source>
</reference>
<evidence type="ECO:0000313" key="2">
    <source>
        <dbReference type="Proteomes" id="UP000077245"/>
    </source>
</evidence>
<sequence length="77" mass="9008">MGHPLIFQHQIFGTIICRLYTTKLQKLVKKIKFLTILIDSDKYSMFKAFQKNQNPTHFLTLSKNVKLIGNEILTLKN</sequence>
<accession>A0A166D7D6</accession>
<dbReference type="AlphaFoldDB" id="A0A166D7D6"/>
<keyword evidence="2" id="KW-1185">Reference proteome</keyword>
<dbReference type="Proteomes" id="UP000077245">
    <property type="component" value="Unassembled WGS sequence"/>
</dbReference>